<dbReference type="OrthoDB" id="530515at2"/>
<evidence type="ECO:0008006" key="3">
    <source>
        <dbReference type="Google" id="ProtNLM"/>
    </source>
</evidence>
<sequence length="119" mass="13100">MTDITCDRTGVHVQFPGWEATMAGLSHLVVPRWAIRDVSTEQGWTSESLGMKSGLVISGYRKLGTFRHPSGVRRMVSMTRGYPLLRISVDRTAVGFDEILLSTDAAESIAAHLRSDVHS</sequence>
<organism evidence="1 2">
    <name type="scientific">Microbacterium aurum</name>
    <dbReference type="NCBI Taxonomy" id="36805"/>
    <lineage>
        <taxon>Bacteria</taxon>
        <taxon>Bacillati</taxon>
        <taxon>Actinomycetota</taxon>
        <taxon>Actinomycetes</taxon>
        <taxon>Micrococcales</taxon>
        <taxon>Microbacteriaceae</taxon>
        <taxon>Microbacterium</taxon>
    </lineage>
</organism>
<gene>
    <name evidence="1" type="ORF">BOH66_11260</name>
</gene>
<accession>A0A1P8UCR0</accession>
<evidence type="ECO:0000313" key="1">
    <source>
        <dbReference type="EMBL" id="APZ35872.1"/>
    </source>
</evidence>
<evidence type="ECO:0000313" key="2">
    <source>
        <dbReference type="Proteomes" id="UP000187185"/>
    </source>
</evidence>
<reference evidence="1 2" key="1">
    <citation type="submission" date="2016-12" db="EMBL/GenBank/DDBJ databases">
        <title>Complete genome sequence of Microbacterium aurum KACC 15219.</title>
        <authorList>
            <person name="Jung Y."/>
            <person name="Shin J.-H."/>
            <person name="Lee Y.-J."/>
            <person name="Yi H."/>
            <person name="Bahn Y.-S."/>
            <person name="Kim J.F."/>
            <person name="Lee D.-W."/>
        </authorList>
    </citation>
    <scope>NUCLEOTIDE SEQUENCE [LARGE SCALE GENOMIC DNA]</scope>
    <source>
        <strain evidence="1 2">KACC 15219</strain>
    </source>
</reference>
<protein>
    <recommendedName>
        <fullName evidence="3">Bacterial Pleckstrin homology domain-containing protein</fullName>
    </recommendedName>
</protein>
<dbReference type="KEGG" id="maur:BOH66_11260"/>
<proteinExistence type="predicted"/>
<keyword evidence="2" id="KW-1185">Reference proteome</keyword>
<dbReference type="AlphaFoldDB" id="A0A1P8UCR0"/>
<dbReference type="EMBL" id="CP018762">
    <property type="protein sequence ID" value="APZ35872.1"/>
    <property type="molecule type" value="Genomic_DNA"/>
</dbReference>
<dbReference type="Proteomes" id="UP000187185">
    <property type="component" value="Chromosome"/>
</dbReference>
<name>A0A1P8UCR0_9MICO</name>
<dbReference type="RefSeq" id="WP_076692221.1">
    <property type="nucleotide sequence ID" value="NZ_CP018762.1"/>
</dbReference>
<dbReference type="STRING" id="36805.BOH66_11260"/>